<reference evidence="2" key="1">
    <citation type="submission" date="2019-07" db="EMBL/GenBank/DDBJ databases">
        <authorList>
            <person name="Dittberner H."/>
        </authorList>
    </citation>
    <scope>NUCLEOTIDE SEQUENCE [LARGE SCALE GENOMIC DNA]</scope>
</reference>
<gene>
    <name evidence="2" type="ORF">ANE_LOCUS15239</name>
</gene>
<evidence type="ECO:0000259" key="1">
    <source>
        <dbReference type="Pfam" id="PF13966"/>
    </source>
</evidence>
<name>A0A565BTV3_9BRAS</name>
<dbReference type="EMBL" id="CABITT030000005">
    <property type="protein sequence ID" value="VVB04795.1"/>
    <property type="molecule type" value="Genomic_DNA"/>
</dbReference>
<evidence type="ECO:0000313" key="2">
    <source>
        <dbReference type="EMBL" id="VVB04795.1"/>
    </source>
</evidence>
<dbReference type="AlphaFoldDB" id="A0A565BTV3"/>
<dbReference type="OrthoDB" id="1108285at2759"/>
<dbReference type="Proteomes" id="UP000489600">
    <property type="component" value="Unassembled WGS sequence"/>
</dbReference>
<organism evidence="2 3">
    <name type="scientific">Arabis nemorensis</name>
    <dbReference type="NCBI Taxonomy" id="586526"/>
    <lineage>
        <taxon>Eukaryota</taxon>
        <taxon>Viridiplantae</taxon>
        <taxon>Streptophyta</taxon>
        <taxon>Embryophyta</taxon>
        <taxon>Tracheophyta</taxon>
        <taxon>Spermatophyta</taxon>
        <taxon>Magnoliopsida</taxon>
        <taxon>eudicotyledons</taxon>
        <taxon>Gunneridae</taxon>
        <taxon>Pentapetalae</taxon>
        <taxon>rosids</taxon>
        <taxon>malvids</taxon>
        <taxon>Brassicales</taxon>
        <taxon>Brassicaceae</taxon>
        <taxon>Arabideae</taxon>
        <taxon>Arabis</taxon>
    </lineage>
</organism>
<sequence length="225" mass="26424">MLYFRGSSIWVAWIRRKYLSRSPLWALNEKNYMYSWMFRKLLKLRYVAATFLRIKIGNGDDTFFWWDPWTPFGPLIHFFGPDGPYRLRIPLFHTVSDVLSSDGWLVPPTRSENQVQLYALISTIVRTQRSDFPQWLIGDVPQKSFSSRNVWNSIREVHQSIAWFSLVWHKARIPKHAFIFVLNGNAPLGCDVEQVCILCGEENETRNYLFFDCSIENAGTFAQDT</sequence>
<feature type="domain" description="Reverse transcriptase zinc-binding" evidence="1">
    <location>
        <begin position="145"/>
        <end position="217"/>
    </location>
</feature>
<evidence type="ECO:0000313" key="3">
    <source>
        <dbReference type="Proteomes" id="UP000489600"/>
    </source>
</evidence>
<dbReference type="InterPro" id="IPR026960">
    <property type="entry name" value="RVT-Znf"/>
</dbReference>
<protein>
    <recommendedName>
        <fullName evidence="1">Reverse transcriptase zinc-binding domain-containing protein</fullName>
    </recommendedName>
</protein>
<keyword evidence="3" id="KW-1185">Reference proteome</keyword>
<proteinExistence type="predicted"/>
<accession>A0A565BTV3</accession>
<comment type="caution">
    <text evidence="2">The sequence shown here is derived from an EMBL/GenBank/DDBJ whole genome shotgun (WGS) entry which is preliminary data.</text>
</comment>
<dbReference type="Pfam" id="PF13966">
    <property type="entry name" value="zf-RVT"/>
    <property type="match status" value="1"/>
</dbReference>